<sequence>MRCKVLLLLSSTLAILPSATAASGPENPRSLGSIADEVAPSADHLSVAPEQEVQSDMTDRLPPENRAFSARQVLEELPIAEALKARLTRLRFKRWLYFDKPPEYVLSRFVPVLGDPSISPFDHPYINVWAEYMRQTHERAYESMYEELLEHYDDEILVDMLAKAATVEHTKKLAVKLQVVQLESWLSTYDDSRLLFRKLKLRGTMGKFPDRQKAFRRYQRFYVRPPLYNSGTS</sequence>
<protein>
    <recommendedName>
        <fullName evidence="4">RxLR effector candidate protein</fullName>
    </recommendedName>
</protein>
<comment type="caution">
    <text evidence="2">The sequence shown here is derived from an EMBL/GenBank/DDBJ whole genome shotgun (WGS) entry which is preliminary data.</text>
</comment>
<evidence type="ECO:0000313" key="3">
    <source>
        <dbReference type="Proteomes" id="UP001162031"/>
    </source>
</evidence>
<evidence type="ECO:0000256" key="1">
    <source>
        <dbReference type="SAM" id="SignalP"/>
    </source>
</evidence>
<accession>A0AAV0UWV3</accession>
<proteinExistence type="predicted"/>
<keyword evidence="1" id="KW-0732">Signal</keyword>
<dbReference type="EMBL" id="CANTFL010001407">
    <property type="protein sequence ID" value="CAI5739119.1"/>
    <property type="molecule type" value="Genomic_DNA"/>
</dbReference>
<dbReference type="AlphaFoldDB" id="A0AAV0UWV3"/>
<evidence type="ECO:0008006" key="4">
    <source>
        <dbReference type="Google" id="ProtNLM"/>
    </source>
</evidence>
<reference evidence="2" key="1">
    <citation type="submission" date="2022-12" db="EMBL/GenBank/DDBJ databases">
        <authorList>
            <person name="Webb A."/>
        </authorList>
    </citation>
    <scope>NUCLEOTIDE SEQUENCE</scope>
    <source>
        <strain evidence="2">Hp1</strain>
    </source>
</reference>
<keyword evidence="3" id="KW-1185">Reference proteome</keyword>
<organism evidence="2 3">
    <name type="scientific">Hyaloperonospora brassicae</name>
    <name type="common">Brassica downy mildew</name>
    <name type="synonym">Peronospora brassicae</name>
    <dbReference type="NCBI Taxonomy" id="162125"/>
    <lineage>
        <taxon>Eukaryota</taxon>
        <taxon>Sar</taxon>
        <taxon>Stramenopiles</taxon>
        <taxon>Oomycota</taxon>
        <taxon>Peronosporomycetes</taxon>
        <taxon>Peronosporales</taxon>
        <taxon>Peronosporaceae</taxon>
        <taxon>Hyaloperonospora</taxon>
    </lineage>
</organism>
<gene>
    <name evidence="2" type="ORF">HBR001_LOCUS7713</name>
</gene>
<feature type="signal peptide" evidence="1">
    <location>
        <begin position="1"/>
        <end position="21"/>
    </location>
</feature>
<name>A0AAV0UWV3_HYABA</name>
<feature type="chain" id="PRO_5043953735" description="RxLR effector candidate protein" evidence="1">
    <location>
        <begin position="22"/>
        <end position="233"/>
    </location>
</feature>
<dbReference type="Proteomes" id="UP001162031">
    <property type="component" value="Unassembled WGS sequence"/>
</dbReference>
<evidence type="ECO:0000313" key="2">
    <source>
        <dbReference type="EMBL" id="CAI5739119.1"/>
    </source>
</evidence>